<dbReference type="AlphaFoldDB" id="A0A8X6Q8K2"/>
<feature type="region of interest" description="Disordered" evidence="1">
    <location>
        <begin position="48"/>
        <end position="71"/>
    </location>
</feature>
<evidence type="ECO:0000313" key="2">
    <source>
        <dbReference type="EMBL" id="GFU12491.1"/>
    </source>
</evidence>
<keyword evidence="3" id="KW-1185">Reference proteome</keyword>
<sequence length="71" mass="8310">MSLMNGVYLHQRSIREEKEFDKFSLHTMSETNEGRYLRNKGLEMNANENGGKYFEASKEKEQPGEVVDSYM</sequence>
<name>A0A8X6Q8K2_NEPPI</name>
<evidence type="ECO:0000256" key="1">
    <source>
        <dbReference type="SAM" id="MobiDB-lite"/>
    </source>
</evidence>
<organism evidence="2 3">
    <name type="scientific">Nephila pilipes</name>
    <name type="common">Giant wood spider</name>
    <name type="synonym">Nephila maculata</name>
    <dbReference type="NCBI Taxonomy" id="299642"/>
    <lineage>
        <taxon>Eukaryota</taxon>
        <taxon>Metazoa</taxon>
        <taxon>Ecdysozoa</taxon>
        <taxon>Arthropoda</taxon>
        <taxon>Chelicerata</taxon>
        <taxon>Arachnida</taxon>
        <taxon>Araneae</taxon>
        <taxon>Araneomorphae</taxon>
        <taxon>Entelegynae</taxon>
        <taxon>Araneoidea</taxon>
        <taxon>Nephilidae</taxon>
        <taxon>Nephila</taxon>
    </lineage>
</organism>
<reference evidence="2" key="1">
    <citation type="submission" date="2020-08" db="EMBL/GenBank/DDBJ databases">
        <title>Multicomponent nature underlies the extraordinary mechanical properties of spider dragline silk.</title>
        <authorList>
            <person name="Kono N."/>
            <person name="Nakamura H."/>
            <person name="Mori M."/>
            <person name="Yoshida Y."/>
            <person name="Ohtoshi R."/>
            <person name="Malay A.D."/>
            <person name="Moran D.A.P."/>
            <person name="Tomita M."/>
            <person name="Numata K."/>
            <person name="Arakawa K."/>
        </authorList>
    </citation>
    <scope>NUCLEOTIDE SEQUENCE</scope>
</reference>
<evidence type="ECO:0000313" key="3">
    <source>
        <dbReference type="Proteomes" id="UP000887013"/>
    </source>
</evidence>
<gene>
    <name evidence="2" type="ORF">NPIL_455011</name>
</gene>
<comment type="caution">
    <text evidence="2">The sequence shown here is derived from an EMBL/GenBank/DDBJ whole genome shotgun (WGS) entry which is preliminary data.</text>
</comment>
<accession>A0A8X6Q8K2</accession>
<dbReference type="Proteomes" id="UP000887013">
    <property type="component" value="Unassembled WGS sequence"/>
</dbReference>
<proteinExistence type="predicted"/>
<protein>
    <submittedName>
        <fullName evidence="2">Uncharacterized protein</fullName>
    </submittedName>
</protein>
<dbReference type="EMBL" id="BMAW01078800">
    <property type="protein sequence ID" value="GFU12491.1"/>
    <property type="molecule type" value="Genomic_DNA"/>
</dbReference>